<sequence>MSSLLISNEELDENGYPPHISSNNFNRQSLPHRYRIEGALTLLGLLFIGMIFCITKFVINPLEIHYPNNYLDPCNIPNVTSVKSFYKLQYNVDELQRVFFL</sequence>
<proteinExistence type="predicted"/>
<evidence type="ECO:0000313" key="2">
    <source>
        <dbReference type="WBParaSite" id="PS1159_v2.g5638.t1"/>
    </source>
</evidence>
<evidence type="ECO:0000313" key="1">
    <source>
        <dbReference type="Proteomes" id="UP000887580"/>
    </source>
</evidence>
<reference evidence="2" key="1">
    <citation type="submission" date="2022-11" db="UniProtKB">
        <authorList>
            <consortium name="WormBaseParasite"/>
        </authorList>
    </citation>
    <scope>IDENTIFICATION</scope>
</reference>
<accession>A0AC35GJ42</accession>
<dbReference type="Proteomes" id="UP000887580">
    <property type="component" value="Unplaced"/>
</dbReference>
<name>A0AC35GJ42_9BILA</name>
<dbReference type="WBParaSite" id="PS1159_v2.g5638.t1">
    <property type="protein sequence ID" value="PS1159_v2.g5638.t1"/>
    <property type="gene ID" value="PS1159_v2.g5638"/>
</dbReference>
<organism evidence="1 2">
    <name type="scientific">Panagrolaimus sp. PS1159</name>
    <dbReference type="NCBI Taxonomy" id="55785"/>
    <lineage>
        <taxon>Eukaryota</taxon>
        <taxon>Metazoa</taxon>
        <taxon>Ecdysozoa</taxon>
        <taxon>Nematoda</taxon>
        <taxon>Chromadorea</taxon>
        <taxon>Rhabditida</taxon>
        <taxon>Tylenchina</taxon>
        <taxon>Panagrolaimomorpha</taxon>
        <taxon>Panagrolaimoidea</taxon>
        <taxon>Panagrolaimidae</taxon>
        <taxon>Panagrolaimus</taxon>
    </lineage>
</organism>
<protein>
    <submittedName>
        <fullName evidence="2">Uncharacterized protein</fullName>
    </submittedName>
</protein>